<evidence type="ECO:0008006" key="6">
    <source>
        <dbReference type="Google" id="ProtNLM"/>
    </source>
</evidence>
<name>A0A8J2PWI7_9HEXA</name>
<dbReference type="EMBL" id="CAJVCH010570772">
    <property type="protein sequence ID" value="CAG7835829.1"/>
    <property type="molecule type" value="Genomic_DNA"/>
</dbReference>
<evidence type="ECO:0000259" key="2">
    <source>
        <dbReference type="PROSITE" id="PS50866"/>
    </source>
</evidence>
<dbReference type="GO" id="GO:0000139">
    <property type="term" value="C:Golgi membrane"/>
    <property type="evidence" value="ECO:0007669"/>
    <property type="project" value="TreeGrafter"/>
</dbReference>
<feature type="compositionally biased region" description="Low complexity" evidence="1">
    <location>
        <begin position="247"/>
        <end position="261"/>
    </location>
</feature>
<feature type="domain" description="GOLD" evidence="2">
    <location>
        <begin position="299"/>
        <end position="453"/>
    </location>
</feature>
<dbReference type="OrthoDB" id="5839451at2759"/>
<dbReference type="InterPro" id="IPR052269">
    <property type="entry name" value="Golgi-PI4KB_interaction"/>
</dbReference>
<protein>
    <recommendedName>
        <fullName evidence="6">Golgi resident protein GCP60</fullName>
    </recommendedName>
</protein>
<gene>
    <name evidence="4" type="ORF">AFUS01_LOCUS45151</name>
</gene>
<feature type="compositionally biased region" description="Basic and acidic residues" evidence="1">
    <location>
        <begin position="125"/>
        <end position="142"/>
    </location>
</feature>
<evidence type="ECO:0000313" key="4">
    <source>
        <dbReference type="EMBL" id="CAG7835829.1"/>
    </source>
</evidence>
<sequence>MSVKSKAAEKVVEDSPFLEDWGFTLKDLYNLALKFFKDKEGKAMHFTYEERLKLVALTCQVSHGKFDPQTAPPLGVLDVIGKDRRLAWQTLGDKTKADCMHEFITTLNKQCPLFKPFVEAHKRDSEAKESLRKTKEESEKQNQQEYQNEQEIQRLALEEQERLEEQKRKIQDALNRQTFAQFKTYSEQQFPGNPEQQAVLIRQLQEQHYEQYMRQIYQQQLFVDEIKPTNDAESSPSKSDEKKREQNNLQQNHNNQNQIQNGGFLSEEHVGDSEKEVTEVDHEDPNALAAASMWTLKGISEFKESVKAEGGEAVIRINQGESVTVRVPTHEDGTCLFWEFATDSYDIGFGLFFEWTNADEPVSIHVMDENSSDDEEDDETFQALQQDVEKGRELLPKGAKPNTDVIIPVYRRDAHMEVYVGSHLFPGKGVYLLKFDNSYSFWRSKTLYYRVYYTK</sequence>
<comment type="caution">
    <text evidence="4">The sequence shown here is derived from an EMBL/GenBank/DDBJ whole genome shotgun (WGS) entry which is preliminary data.</text>
</comment>
<keyword evidence="5" id="KW-1185">Reference proteome</keyword>
<dbReference type="InterPro" id="IPR009038">
    <property type="entry name" value="GOLD_dom"/>
</dbReference>
<proteinExistence type="predicted"/>
<dbReference type="InterPro" id="IPR000582">
    <property type="entry name" value="Acyl-CoA-binding_protein"/>
</dbReference>
<evidence type="ECO:0000256" key="1">
    <source>
        <dbReference type="SAM" id="MobiDB-lite"/>
    </source>
</evidence>
<dbReference type="AlphaFoldDB" id="A0A8J2PWI7"/>
<feature type="domain" description="ACB" evidence="3">
    <location>
        <begin position="25"/>
        <end position="116"/>
    </location>
</feature>
<feature type="region of interest" description="Disordered" evidence="1">
    <location>
        <begin position="228"/>
        <end position="261"/>
    </location>
</feature>
<dbReference type="PANTHER" id="PTHR22973">
    <property type="entry name" value="LD35087P"/>
    <property type="match status" value="1"/>
</dbReference>
<dbReference type="PANTHER" id="PTHR22973:SF12">
    <property type="entry name" value="LD35087P"/>
    <property type="match status" value="1"/>
</dbReference>
<dbReference type="PROSITE" id="PS50866">
    <property type="entry name" value="GOLD"/>
    <property type="match status" value="1"/>
</dbReference>
<dbReference type="Pfam" id="PF13897">
    <property type="entry name" value="GOLD_2"/>
    <property type="match status" value="1"/>
</dbReference>
<dbReference type="GO" id="GO:0000062">
    <property type="term" value="F:fatty-acyl-CoA binding"/>
    <property type="evidence" value="ECO:0007669"/>
    <property type="project" value="InterPro"/>
</dbReference>
<dbReference type="PROSITE" id="PS51228">
    <property type="entry name" value="ACB_2"/>
    <property type="match status" value="1"/>
</dbReference>
<organism evidence="4 5">
    <name type="scientific">Allacma fusca</name>
    <dbReference type="NCBI Taxonomy" id="39272"/>
    <lineage>
        <taxon>Eukaryota</taxon>
        <taxon>Metazoa</taxon>
        <taxon>Ecdysozoa</taxon>
        <taxon>Arthropoda</taxon>
        <taxon>Hexapoda</taxon>
        <taxon>Collembola</taxon>
        <taxon>Symphypleona</taxon>
        <taxon>Sminthuridae</taxon>
        <taxon>Allacma</taxon>
    </lineage>
</organism>
<evidence type="ECO:0000313" key="5">
    <source>
        <dbReference type="Proteomes" id="UP000708208"/>
    </source>
</evidence>
<dbReference type="FunFam" id="1.20.80.10:FF:000017">
    <property type="entry name" value="Golgi resident protein GCP60"/>
    <property type="match status" value="1"/>
</dbReference>
<evidence type="ECO:0000259" key="3">
    <source>
        <dbReference type="PROSITE" id="PS51228"/>
    </source>
</evidence>
<dbReference type="Pfam" id="PF00887">
    <property type="entry name" value="ACBP"/>
    <property type="match status" value="1"/>
</dbReference>
<reference evidence="4" key="1">
    <citation type="submission" date="2021-06" db="EMBL/GenBank/DDBJ databases">
        <authorList>
            <person name="Hodson N. C."/>
            <person name="Mongue J. A."/>
            <person name="Jaron S. K."/>
        </authorList>
    </citation>
    <scope>NUCLEOTIDE SEQUENCE</scope>
</reference>
<accession>A0A8J2PWI7</accession>
<feature type="region of interest" description="Disordered" evidence="1">
    <location>
        <begin position="125"/>
        <end position="148"/>
    </location>
</feature>
<dbReference type="Proteomes" id="UP000708208">
    <property type="component" value="Unassembled WGS sequence"/>
</dbReference>